<name>A0A220ITC2_PSEFL</name>
<geneLocation type="plasmid" evidence="1">
    <name>pPHE24</name>
</geneLocation>
<dbReference type="EMBL" id="KY503037">
    <property type="protein sequence ID" value="ASI38113.1"/>
    <property type="molecule type" value="Genomic_DNA"/>
</dbReference>
<dbReference type="AlphaFoldDB" id="A0A220ITC2"/>
<keyword evidence="1" id="KW-0614">Plasmid</keyword>
<accession>A0A220ITC2</accession>
<proteinExistence type="predicted"/>
<organism evidence="1">
    <name type="scientific">Pseudomonas fluorescens</name>
    <dbReference type="NCBI Taxonomy" id="294"/>
    <lineage>
        <taxon>Bacteria</taxon>
        <taxon>Pseudomonadati</taxon>
        <taxon>Pseudomonadota</taxon>
        <taxon>Gammaproteobacteria</taxon>
        <taxon>Pseudomonadales</taxon>
        <taxon>Pseudomonadaceae</taxon>
        <taxon>Pseudomonas</taxon>
    </lineage>
</organism>
<evidence type="ECO:0000313" key="1">
    <source>
        <dbReference type="EMBL" id="ASI38113.1"/>
    </source>
</evidence>
<dbReference type="RefSeq" id="WP_172690139.1">
    <property type="nucleotide sequence ID" value="NZ_KY503037.1"/>
</dbReference>
<sequence>MPLRMSSLAPLRALRRKAAPWAITPCCGLGLPCRLQRQLATMLRRRAPVGKGAAQSCSASAALDPFSR</sequence>
<protein>
    <submittedName>
        <fullName evidence="1">Uncharacterized protein</fullName>
    </submittedName>
</protein>
<reference evidence="1" key="1">
    <citation type="submission" date="2017-01" db="EMBL/GenBank/DDBJ databases">
        <title>IS1411 activates the repA gene of the plasmid pG20 in Pseudomonas fluorescens PC20.</title>
        <authorList>
            <person name="Naanuri E."/>
            <person name="Heinaru E."/>
            <person name="Joesaar M."/>
            <person name="Heinaru A."/>
        </authorList>
    </citation>
    <scope>NUCLEOTIDE SEQUENCE</scope>
    <source>
        <strain evidence="1">PC24</strain>
        <plasmid evidence="1">pPHE24</plasmid>
    </source>
</reference>